<feature type="region of interest" description="Disordered" evidence="1">
    <location>
        <begin position="265"/>
        <end position="305"/>
    </location>
</feature>
<dbReference type="SUPFAM" id="SSF140453">
    <property type="entry name" value="EsxAB dimer-like"/>
    <property type="match status" value="1"/>
</dbReference>
<dbReference type="EMBL" id="PDCR01000011">
    <property type="protein sequence ID" value="PEG54572.1"/>
    <property type="molecule type" value="Genomic_DNA"/>
</dbReference>
<feature type="compositionally biased region" description="Acidic residues" evidence="1">
    <location>
        <begin position="380"/>
        <end position="405"/>
    </location>
</feature>
<feature type="compositionally biased region" description="Pro residues" evidence="1">
    <location>
        <begin position="272"/>
        <end position="282"/>
    </location>
</feature>
<comment type="caution">
    <text evidence="2">The sequence shown here is derived from an EMBL/GenBank/DDBJ whole genome shotgun (WGS) entry which is preliminary data.</text>
</comment>
<feature type="region of interest" description="Disordered" evidence="1">
    <location>
        <begin position="337"/>
        <end position="466"/>
    </location>
</feature>
<accession>A0A1Q4HEV9</accession>
<evidence type="ECO:0000313" key="2">
    <source>
        <dbReference type="EMBL" id="PEG54572.1"/>
    </source>
</evidence>
<feature type="compositionally biased region" description="Pro residues" evidence="1">
    <location>
        <begin position="421"/>
        <end position="452"/>
    </location>
</feature>
<protein>
    <submittedName>
        <fullName evidence="2">Uncharacterized protein</fullName>
    </submittedName>
</protein>
<evidence type="ECO:0000256" key="1">
    <source>
        <dbReference type="SAM" id="MobiDB-lite"/>
    </source>
</evidence>
<reference evidence="2 3" key="1">
    <citation type="submission" date="2017-10" db="EMBL/GenBank/DDBJ databases">
        <title>The new phylogeny of genus Mycobacterium.</title>
        <authorList>
            <person name="Tortoli E."/>
            <person name="Trovato A."/>
            <person name="Cirillo D.M."/>
        </authorList>
    </citation>
    <scope>NUCLEOTIDE SEQUENCE [LARGE SCALE GENOMIC DNA]</scope>
    <source>
        <strain evidence="2 3">IP141170001</strain>
    </source>
</reference>
<gene>
    <name evidence="2" type="ORF">CRI78_10280</name>
</gene>
<sequence length="466" mass="46779">MNELAPGLPAVQVMSEYVRAVRLLGHPAPEPTRLHTAYTAEDGMDLAALDADARALSAAAATAEETLLLQEHARRTLDGTWRGAGAQAAADRLHRHADSAGALVEGLRGTAVALGDLGNRLRQLIDAKVDTTLEVEARGARAQWLGAARTVTTGAGDRSAASELVDMQVAPFVANDIGIDWVSSMRDTEAAIRQAYRDAATAAGSAAAVFERSGSFLSVGTGSPAAEQVWARTGPAAVTVPAGYAPAPQAPESLAAPASAPVAPAASVMPSSAPPAAGPAPLDPAATVPPATPMPNGLGGGASPLGSGMTGLSGLGQSLTDMLGGLLGSGGDALGENLAGTHDLDLGPDDDPEDREIEDPAEGEVPDGEVPEDEVPKGDDSEEDDSEETEGEAEAGDPEEPDDAAPGEPAAAGEPASPSEPVAPQPEPPVPTPVPDPPVDPVIPAEPAPPETPCQIAADDLPQAGP</sequence>
<name>A0A1Q4HEV9_9MYCO</name>
<proteinExistence type="predicted"/>
<keyword evidence="3" id="KW-1185">Reference proteome</keyword>
<dbReference type="InterPro" id="IPR036689">
    <property type="entry name" value="ESAT-6-like_sf"/>
</dbReference>
<dbReference type="STRING" id="1801.BRW64_11760"/>
<dbReference type="RefSeq" id="WP_073856410.1">
    <property type="nucleotide sequence ID" value="NZ_BAAATC010000020.1"/>
</dbReference>
<evidence type="ECO:0000313" key="3">
    <source>
        <dbReference type="Proteomes" id="UP000220340"/>
    </source>
</evidence>
<dbReference type="OrthoDB" id="4727254at2"/>
<dbReference type="Proteomes" id="UP000220340">
    <property type="component" value="Unassembled WGS sequence"/>
</dbReference>
<feature type="compositionally biased region" description="Low complexity" evidence="1">
    <location>
        <begin position="406"/>
        <end position="420"/>
    </location>
</feature>
<organism evidence="2 3">
    <name type="scientific">Mycolicibacterium diernhoferi</name>
    <dbReference type="NCBI Taxonomy" id="1801"/>
    <lineage>
        <taxon>Bacteria</taxon>
        <taxon>Bacillati</taxon>
        <taxon>Actinomycetota</taxon>
        <taxon>Actinomycetes</taxon>
        <taxon>Mycobacteriales</taxon>
        <taxon>Mycobacteriaceae</taxon>
        <taxon>Mycolicibacterium</taxon>
    </lineage>
</organism>
<dbReference type="AlphaFoldDB" id="A0A1Q4HEV9"/>
<feature type="compositionally biased region" description="Acidic residues" evidence="1">
    <location>
        <begin position="346"/>
        <end position="373"/>
    </location>
</feature>